<dbReference type="RefSeq" id="WP_016402255.1">
    <property type="nucleotide sequence ID" value="NZ_BARX01000017.1"/>
</dbReference>
<evidence type="ECO:0008006" key="4">
    <source>
        <dbReference type="Google" id="ProtNLM"/>
    </source>
</evidence>
<dbReference type="STRING" id="1331007.AALB_2568"/>
<comment type="caution">
    <text evidence="2">The sequence shown here is derived from an EMBL/GenBank/DDBJ whole genome shotgun (WGS) entry which is preliminary data.</text>
</comment>
<dbReference type="EMBL" id="BARX01000017">
    <property type="protein sequence ID" value="GAD02488.1"/>
    <property type="molecule type" value="Genomic_DNA"/>
</dbReference>
<proteinExistence type="predicted"/>
<evidence type="ECO:0000313" key="2">
    <source>
        <dbReference type="EMBL" id="GAD02488.1"/>
    </source>
</evidence>
<dbReference type="NCBIfam" id="TIGR02532">
    <property type="entry name" value="IV_pilin_GFxxxE"/>
    <property type="match status" value="1"/>
</dbReference>
<dbReference type="InterPro" id="IPR032092">
    <property type="entry name" value="PilW"/>
</dbReference>
<evidence type="ECO:0000313" key="3">
    <source>
        <dbReference type="Proteomes" id="UP000014461"/>
    </source>
</evidence>
<gene>
    <name evidence="2" type="ORF">AALB_2568</name>
</gene>
<evidence type="ECO:0000256" key="1">
    <source>
        <dbReference type="SAM" id="Phobius"/>
    </source>
</evidence>
<protein>
    <recommendedName>
        <fullName evidence="4">Type IV fimbrial biogenesis protein PilW</fullName>
    </recommendedName>
</protein>
<sequence>MDKVMRKQAGFGLVELMIALVLSLIVVGGLYAALIGDQKSYEATRANHILVNKNRMTAQTLRLYIQQAGYRAITQLETNQPLLAVTTADSSGYTWVEGQLIQGLNNQTSFNGAKEQTDVLSFRFFGDSGIYQCNGEELSANTVLTMSFFISTSNQLMCRDSESVNDTVFDDNVDDFQVLYGRLDHSSDGDSFKYYTADNVTNWEQINRVKVGLLISQEVTMGSLTNAATYKVLDQNIAAFNDKKLRQVVSETVLLLNTGV</sequence>
<organism evidence="2 3">
    <name type="scientific">Agarivorans albus MKT 106</name>
    <dbReference type="NCBI Taxonomy" id="1331007"/>
    <lineage>
        <taxon>Bacteria</taxon>
        <taxon>Pseudomonadati</taxon>
        <taxon>Pseudomonadota</taxon>
        <taxon>Gammaproteobacteria</taxon>
        <taxon>Alteromonadales</taxon>
        <taxon>Alteromonadaceae</taxon>
        <taxon>Agarivorans</taxon>
    </lineage>
</organism>
<name>R9PMJ2_AGAAL</name>
<keyword evidence="1" id="KW-1133">Transmembrane helix</keyword>
<dbReference type="InterPro" id="IPR012902">
    <property type="entry name" value="N_methyl_site"/>
</dbReference>
<keyword evidence="1" id="KW-0472">Membrane</keyword>
<dbReference type="Pfam" id="PF07963">
    <property type="entry name" value="N_methyl"/>
    <property type="match status" value="1"/>
</dbReference>
<dbReference type="Pfam" id="PF16074">
    <property type="entry name" value="PilW"/>
    <property type="match status" value="1"/>
</dbReference>
<feature type="transmembrane region" description="Helical" evidence="1">
    <location>
        <begin position="12"/>
        <end position="34"/>
    </location>
</feature>
<dbReference type="GO" id="GO:0043683">
    <property type="term" value="P:type IV pilus assembly"/>
    <property type="evidence" value="ECO:0007669"/>
    <property type="project" value="InterPro"/>
</dbReference>
<dbReference type="AlphaFoldDB" id="R9PMJ2"/>
<keyword evidence="1" id="KW-0812">Transmembrane</keyword>
<keyword evidence="3" id="KW-1185">Reference proteome</keyword>
<accession>R9PMJ2</accession>
<reference evidence="2" key="1">
    <citation type="journal article" date="2013" name="Genome Announc.">
        <title>Draft Genome Sequence of Agarivorans albus Strain MKT 106T, an Agarolytic Marine Bacterium.</title>
        <authorList>
            <person name="Yasuike M."/>
            <person name="Nakamura Y."/>
            <person name="Kai W."/>
            <person name="Fujiwara A."/>
            <person name="Fukui Y."/>
            <person name="Satomi M."/>
            <person name="Sano M."/>
        </authorList>
    </citation>
    <scope>NUCLEOTIDE SEQUENCE [LARGE SCALE GENOMIC DNA]</scope>
</reference>
<dbReference type="OrthoDB" id="5296662at2"/>
<dbReference type="Proteomes" id="UP000014461">
    <property type="component" value="Unassembled WGS sequence"/>
</dbReference>